<dbReference type="Gene3D" id="3.30.70.270">
    <property type="match status" value="1"/>
</dbReference>
<evidence type="ECO:0000259" key="2">
    <source>
        <dbReference type="Pfam" id="PF00990"/>
    </source>
</evidence>
<protein>
    <submittedName>
        <fullName evidence="3">GGDEF domain-containing protein, diguanylate cyclase (C-di-GMP synthetase) or its enzymatically inactive variants</fullName>
    </submittedName>
</protein>
<reference evidence="3 4" key="1">
    <citation type="submission" date="2016-11" db="EMBL/GenBank/DDBJ databases">
        <authorList>
            <person name="Jaros S."/>
            <person name="Januszkiewicz K."/>
            <person name="Wedrychowicz H."/>
        </authorList>
    </citation>
    <scope>NUCLEOTIDE SEQUENCE [LARGE SCALE GENOMIC DNA]</scope>
    <source>
        <strain evidence="3 4">YL228</strain>
    </source>
</reference>
<keyword evidence="1" id="KW-0812">Transmembrane</keyword>
<dbReference type="Pfam" id="PF00990">
    <property type="entry name" value="GGDEF"/>
    <property type="match status" value="1"/>
</dbReference>
<dbReference type="InterPro" id="IPR029787">
    <property type="entry name" value="Nucleotide_cyclase"/>
</dbReference>
<proteinExistence type="predicted"/>
<dbReference type="AlphaFoldDB" id="A0A1K1MD41"/>
<gene>
    <name evidence="3" type="ORF">SAMN02910280_1080</name>
</gene>
<feature type="transmembrane region" description="Helical" evidence="1">
    <location>
        <begin position="290"/>
        <end position="310"/>
    </location>
</feature>
<dbReference type="InterPro" id="IPR000160">
    <property type="entry name" value="GGDEF_dom"/>
</dbReference>
<evidence type="ECO:0000313" key="4">
    <source>
        <dbReference type="Proteomes" id="UP000183461"/>
    </source>
</evidence>
<sequence length="490" mass="55331">MTRDQIQTIGLEKIKKMSVLMIIGYAAIVIAAIIGITAFIVTKYDELTKEKVSSMTSTLNVQLKLNLEAYLSRMETIGTLAYSVDNAYSYDASAPENDEYESINIEKQIASDLSSLCLMENFVDYGIVYANNKTIGKVSNGTIKLFGDKLYSELSTMITRRRTHDGWFTGYNDDYERIYYVKQMNDNIIFLISFYTAELDSVFENPENLSDMEIRLTDRNYRMIYSSVKGDSSGSVIPDKLLDDIRNKDMVVINGRENLSTLNTINDDWYIVCSIPTKVILREAIDIRKYIYLFAGLVALIAVCAGALFVRRMADPIGTVTSGLSDEISEDGFENILGRRFFRDKADNLMKKNPNHCYGVVLVAINNFDDIIEKFYPTFPEKQKGKMITILKEVFSDAECIGRIGENSFSVLLKNNEKDEETFRSDSESRAKDVCNKFRESEYTSTMGLLELTADSAAAFGKGDFRETYYKAYAALCASVKNGHNVSSVM</sequence>
<feature type="domain" description="GGDEF" evidence="2">
    <location>
        <begin position="335"/>
        <end position="441"/>
    </location>
</feature>
<organism evidence="3 4">
    <name type="scientific">Ruminococcus flavefaciens</name>
    <dbReference type="NCBI Taxonomy" id="1265"/>
    <lineage>
        <taxon>Bacteria</taxon>
        <taxon>Bacillati</taxon>
        <taxon>Bacillota</taxon>
        <taxon>Clostridia</taxon>
        <taxon>Eubacteriales</taxon>
        <taxon>Oscillospiraceae</taxon>
        <taxon>Ruminococcus</taxon>
    </lineage>
</organism>
<dbReference type="EMBL" id="FPIP01000002">
    <property type="protein sequence ID" value="SFW21040.1"/>
    <property type="molecule type" value="Genomic_DNA"/>
</dbReference>
<dbReference type="RefSeq" id="WP_072299450.1">
    <property type="nucleotide sequence ID" value="NZ_FPIP01000002.1"/>
</dbReference>
<accession>A0A1K1MD41</accession>
<name>A0A1K1MD41_RUMFL</name>
<feature type="transmembrane region" description="Helical" evidence="1">
    <location>
        <begin position="20"/>
        <end position="41"/>
    </location>
</feature>
<keyword evidence="1" id="KW-1133">Transmembrane helix</keyword>
<evidence type="ECO:0000256" key="1">
    <source>
        <dbReference type="SAM" id="Phobius"/>
    </source>
</evidence>
<dbReference type="InterPro" id="IPR043128">
    <property type="entry name" value="Rev_trsase/Diguanyl_cyclase"/>
</dbReference>
<dbReference type="Proteomes" id="UP000183461">
    <property type="component" value="Unassembled WGS sequence"/>
</dbReference>
<keyword evidence="1" id="KW-0472">Membrane</keyword>
<evidence type="ECO:0000313" key="3">
    <source>
        <dbReference type="EMBL" id="SFW21040.1"/>
    </source>
</evidence>
<dbReference type="SUPFAM" id="SSF55073">
    <property type="entry name" value="Nucleotide cyclase"/>
    <property type="match status" value="1"/>
</dbReference>